<sequence>MRGRSENNKLIVVGRESLRRLEITAVSTSAPRIKLGRSPCRRADIPTLSTGSAEQIQAVGNNLSTFQQRDGFLVVVCYACVFFLFFLACTLCKCRSFQSPIGVQSSNQLTAQVLILSTHKLLLLFLISNKHICTDICFFISFFPCALER</sequence>
<protein>
    <submittedName>
        <fullName evidence="2">Uncharacterized protein</fullName>
    </submittedName>
</protein>
<name>A0ABU7BUP7_9TELE</name>
<gene>
    <name evidence="2" type="ORF">ATANTOWER_026951</name>
</gene>
<evidence type="ECO:0000313" key="2">
    <source>
        <dbReference type="EMBL" id="MED6253666.1"/>
    </source>
</evidence>
<accession>A0ABU7BUP7</accession>
<keyword evidence="3" id="KW-1185">Reference proteome</keyword>
<comment type="caution">
    <text evidence="2">The sequence shown here is derived from an EMBL/GenBank/DDBJ whole genome shotgun (WGS) entry which is preliminary data.</text>
</comment>
<organism evidence="2 3">
    <name type="scientific">Ataeniobius toweri</name>
    <dbReference type="NCBI Taxonomy" id="208326"/>
    <lineage>
        <taxon>Eukaryota</taxon>
        <taxon>Metazoa</taxon>
        <taxon>Chordata</taxon>
        <taxon>Craniata</taxon>
        <taxon>Vertebrata</taxon>
        <taxon>Euteleostomi</taxon>
        <taxon>Actinopterygii</taxon>
        <taxon>Neopterygii</taxon>
        <taxon>Teleostei</taxon>
        <taxon>Neoteleostei</taxon>
        <taxon>Acanthomorphata</taxon>
        <taxon>Ovalentaria</taxon>
        <taxon>Atherinomorphae</taxon>
        <taxon>Cyprinodontiformes</taxon>
        <taxon>Goodeidae</taxon>
        <taxon>Ataeniobius</taxon>
    </lineage>
</organism>
<proteinExistence type="predicted"/>
<evidence type="ECO:0000313" key="3">
    <source>
        <dbReference type="Proteomes" id="UP001345963"/>
    </source>
</evidence>
<keyword evidence="1" id="KW-0812">Transmembrane</keyword>
<reference evidence="2 3" key="1">
    <citation type="submission" date="2021-07" db="EMBL/GenBank/DDBJ databases">
        <authorList>
            <person name="Palmer J.M."/>
        </authorList>
    </citation>
    <scope>NUCLEOTIDE SEQUENCE [LARGE SCALE GENOMIC DNA]</scope>
    <source>
        <strain evidence="2 3">AT_MEX2019</strain>
        <tissue evidence="2">Muscle</tissue>
    </source>
</reference>
<keyword evidence="1" id="KW-0472">Membrane</keyword>
<dbReference type="Proteomes" id="UP001345963">
    <property type="component" value="Unassembled WGS sequence"/>
</dbReference>
<evidence type="ECO:0000256" key="1">
    <source>
        <dbReference type="SAM" id="Phobius"/>
    </source>
</evidence>
<dbReference type="EMBL" id="JAHUTI010068907">
    <property type="protein sequence ID" value="MED6253666.1"/>
    <property type="molecule type" value="Genomic_DNA"/>
</dbReference>
<feature type="transmembrane region" description="Helical" evidence="1">
    <location>
        <begin position="71"/>
        <end position="88"/>
    </location>
</feature>
<keyword evidence="1" id="KW-1133">Transmembrane helix</keyword>